<keyword evidence="5" id="KW-1185">Reference proteome</keyword>
<organism evidence="4 5">
    <name type="scientific">Candida verbasci</name>
    <dbReference type="NCBI Taxonomy" id="1227364"/>
    <lineage>
        <taxon>Eukaryota</taxon>
        <taxon>Fungi</taxon>
        <taxon>Dikarya</taxon>
        <taxon>Ascomycota</taxon>
        <taxon>Saccharomycotina</taxon>
        <taxon>Pichiomycetes</taxon>
        <taxon>Debaryomycetaceae</taxon>
        <taxon>Candida/Lodderomyces clade</taxon>
        <taxon>Candida</taxon>
    </lineage>
</organism>
<dbReference type="PROSITE" id="PS51140">
    <property type="entry name" value="CUE"/>
    <property type="match status" value="1"/>
</dbReference>
<name>A0A9W4TYB6_9ASCO</name>
<feature type="compositionally biased region" description="Acidic residues" evidence="2">
    <location>
        <begin position="446"/>
        <end position="455"/>
    </location>
</feature>
<feature type="compositionally biased region" description="Basic residues" evidence="2">
    <location>
        <begin position="619"/>
        <end position="630"/>
    </location>
</feature>
<dbReference type="SMART" id="SM00546">
    <property type="entry name" value="CUE"/>
    <property type="match status" value="1"/>
</dbReference>
<accession>A0A9W4TYB6</accession>
<dbReference type="AlphaFoldDB" id="A0A9W4TYB6"/>
<feature type="compositionally biased region" description="Basic and acidic residues" evidence="2">
    <location>
        <begin position="571"/>
        <end position="618"/>
    </location>
</feature>
<evidence type="ECO:0000313" key="4">
    <source>
        <dbReference type="EMBL" id="CAI5757968.1"/>
    </source>
</evidence>
<evidence type="ECO:0000256" key="1">
    <source>
        <dbReference type="ARBA" id="ARBA00022786"/>
    </source>
</evidence>
<feature type="region of interest" description="Disordered" evidence="2">
    <location>
        <begin position="446"/>
        <end position="492"/>
    </location>
</feature>
<protein>
    <recommendedName>
        <fullName evidence="3">CUE domain-containing protein</fullName>
    </recommendedName>
</protein>
<gene>
    <name evidence="4" type="ORF">CANVERA_P2480</name>
</gene>
<proteinExistence type="predicted"/>
<evidence type="ECO:0000313" key="5">
    <source>
        <dbReference type="Proteomes" id="UP001152885"/>
    </source>
</evidence>
<reference evidence="4" key="1">
    <citation type="submission" date="2022-12" db="EMBL/GenBank/DDBJ databases">
        <authorList>
            <person name="Brejova B."/>
        </authorList>
    </citation>
    <scope>NUCLEOTIDE SEQUENCE</scope>
</reference>
<feature type="region of interest" description="Disordered" evidence="2">
    <location>
        <begin position="562"/>
        <end position="641"/>
    </location>
</feature>
<feature type="domain" description="CUE" evidence="3">
    <location>
        <begin position="325"/>
        <end position="368"/>
    </location>
</feature>
<dbReference type="GO" id="GO:0043130">
    <property type="term" value="F:ubiquitin binding"/>
    <property type="evidence" value="ECO:0007669"/>
    <property type="project" value="InterPro"/>
</dbReference>
<dbReference type="OrthoDB" id="5577209at2759"/>
<evidence type="ECO:0000256" key="2">
    <source>
        <dbReference type="SAM" id="MobiDB-lite"/>
    </source>
</evidence>
<dbReference type="Proteomes" id="UP001152885">
    <property type="component" value="Unassembled WGS sequence"/>
</dbReference>
<sequence length="641" mass="73548">MEEIYIPIPHYPPFKLRSSLIDKDPVIWVHLLDAYIQLIQFLLDPKSPKLNIKSQQQLQVFIKIYLSETAEEQSRIFSLGAINPDITKNTSILKIYVFQLIKDYSFVKLNLTSECVWNFIRIYCEKNINTVRNLVEGTHKSKYNNNKKSGSISQIPVLHKYIKYLILNNKFRDEDISTLSILLGQHTTNTVTTFRMGDSNSTTKNINKKSNNSLQFAESFVKSSWIEMLEKNYVSGKPVYANTIKNVMIISILSLSTAKLAKLTMELGITSIDTLEICPLFSSIILSDTYNELVPNLDERLPFLKNVKFGNGQGDAIDDESDFEQNIEGISLLIDLFPQLTEQKAKIILKENNGDVEHVTNLLLENPDLIDSITIPYKKGKSTEPKVSVRQASKRSVYDEDNISKGDFSGTTIIYGKKQRESLAPSSQQLKNHTLNAALRLMYESDEDEPDDTYDDQEKTSGIADESNDKRNKKNKMTVLEDNNKESTNSDGVDENERYLFSIFKIKGNEVFEKTARKSSQRKELRKQMNWSDEQIEGWLRMLLKSPRRFKILEEDFFYGGGNPNRAPKILKNDRKEDTPEVQDEKKAKGINDKDIKRDPPKSKEQVRRNQARNEKNKSSRANHNRKAQHDKKASIGFGAL</sequence>
<dbReference type="CDD" id="cd14373">
    <property type="entry name" value="CUE_Cue3p_like"/>
    <property type="match status" value="1"/>
</dbReference>
<evidence type="ECO:0000259" key="3">
    <source>
        <dbReference type="PROSITE" id="PS51140"/>
    </source>
</evidence>
<dbReference type="Pfam" id="PF02845">
    <property type="entry name" value="CUE"/>
    <property type="match status" value="1"/>
</dbReference>
<comment type="caution">
    <text evidence="4">The sequence shown here is derived from an EMBL/GenBank/DDBJ whole genome shotgun (WGS) entry which is preliminary data.</text>
</comment>
<keyword evidence="1" id="KW-0833">Ubl conjugation pathway</keyword>
<dbReference type="InterPro" id="IPR041808">
    <property type="entry name" value="Cue3_CUE"/>
</dbReference>
<dbReference type="InterPro" id="IPR003892">
    <property type="entry name" value="CUE"/>
</dbReference>
<dbReference type="EMBL" id="CANTUO010000002">
    <property type="protein sequence ID" value="CAI5757968.1"/>
    <property type="molecule type" value="Genomic_DNA"/>
</dbReference>